<dbReference type="RefSeq" id="WP_344336074.1">
    <property type="nucleotide sequence ID" value="NZ_BAAAKJ010000189.1"/>
</dbReference>
<proteinExistence type="predicted"/>
<gene>
    <name evidence="2" type="ORF">GCM10009639_34840</name>
</gene>
<evidence type="ECO:0008006" key="4">
    <source>
        <dbReference type="Google" id="ProtNLM"/>
    </source>
</evidence>
<comment type="caution">
    <text evidence="2">The sequence shown here is derived from an EMBL/GenBank/DDBJ whole genome shotgun (WGS) entry which is preliminary data.</text>
</comment>
<protein>
    <recommendedName>
        <fullName evidence="4">Lipoprotein</fullName>
    </recommendedName>
</protein>
<keyword evidence="1" id="KW-0732">Signal</keyword>
<sequence>MRRTALALAAASLALAAACSSTGTDKPAAVPAASAPAAVETSAASTPTAAATTAAAPTSTAPAATTPAAPMDANAALTALSKAVPSIKLVKAYTAETDPNHLLGRPGQYVSKVAFSDSRLKAADLEGADEDDIIRGGSIETFATETEAAARLGYLQGVIKALPAALEYDYVVRGTVLIRASKLLTPDQAKGLEVTLKG</sequence>
<dbReference type="PROSITE" id="PS51257">
    <property type="entry name" value="PROKAR_LIPOPROTEIN"/>
    <property type="match status" value="1"/>
</dbReference>
<feature type="signal peptide" evidence="1">
    <location>
        <begin position="1"/>
        <end position="16"/>
    </location>
</feature>
<evidence type="ECO:0000313" key="3">
    <source>
        <dbReference type="Proteomes" id="UP001499863"/>
    </source>
</evidence>
<dbReference type="EMBL" id="BAAAKJ010000189">
    <property type="protein sequence ID" value="GAA1397445.1"/>
    <property type="molecule type" value="Genomic_DNA"/>
</dbReference>
<accession>A0ABN1Y484</accession>
<feature type="chain" id="PRO_5047126465" description="Lipoprotein" evidence="1">
    <location>
        <begin position="17"/>
        <end position="198"/>
    </location>
</feature>
<dbReference type="Proteomes" id="UP001499863">
    <property type="component" value="Unassembled WGS sequence"/>
</dbReference>
<evidence type="ECO:0000313" key="2">
    <source>
        <dbReference type="EMBL" id="GAA1397445.1"/>
    </source>
</evidence>
<name>A0ABN1Y484_9ACTN</name>
<keyword evidence="3" id="KW-1185">Reference proteome</keyword>
<organism evidence="2 3">
    <name type="scientific">Kitasatospora putterlickiae</name>
    <dbReference type="NCBI Taxonomy" id="221725"/>
    <lineage>
        <taxon>Bacteria</taxon>
        <taxon>Bacillati</taxon>
        <taxon>Actinomycetota</taxon>
        <taxon>Actinomycetes</taxon>
        <taxon>Kitasatosporales</taxon>
        <taxon>Streptomycetaceae</taxon>
        <taxon>Kitasatospora</taxon>
    </lineage>
</organism>
<evidence type="ECO:0000256" key="1">
    <source>
        <dbReference type="SAM" id="SignalP"/>
    </source>
</evidence>
<reference evidence="2 3" key="1">
    <citation type="journal article" date="2019" name="Int. J. Syst. Evol. Microbiol.">
        <title>The Global Catalogue of Microorganisms (GCM) 10K type strain sequencing project: providing services to taxonomists for standard genome sequencing and annotation.</title>
        <authorList>
            <consortium name="The Broad Institute Genomics Platform"/>
            <consortium name="The Broad Institute Genome Sequencing Center for Infectious Disease"/>
            <person name="Wu L."/>
            <person name="Ma J."/>
        </authorList>
    </citation>
    <scope>NUCLEOTIDE SEQUENCE [LARGE SCALE GENOMIC DNA]</scope>
    <source>
        <strain evidence="2 3">JCM 12393</strain>
    </source>
</reference>